<keyword evidence="2" id="KW-1185">Reference proteome</keyword>
<dbReference type="EMBL" id="RDSM01000003">
    <property type="protein sequence ID" value="RXH54532.1"/>
    <property type="molecule type" value="Genomic_DNA"/>
</dbReference>
<evidence type="ECO:0000313" key="1">
    <source>
        <dbReference type="EMBL" id="RXH54532.1"/>
    </source>
</evidence>
<accession>A0A4Q0SVV1</accession>
<gene>
    <name evidence="1" type="ORF">GRAN_3635</name>
</gene>
<reference evidence="1 2" key="1">
    <citation type="submission" date="2018-11" db="EMBL/GenBank/DDBJ databases">
        <authorList>
            <person name="Mardanov A.V."/>
            <person name="Ravin N.V."/>
            <person name="Dedysh S.N."/>
        </authorList>
    </citation>
    <scope>NUCLEOTIDE SEQUENCE [LARGE SCALE GENOMIC DNA]</scope>
    <source>
        <strain evidence="1 2">AF10</strain>
    </source>
</reference>
<organism evidence="1 2">
    <name type="scientific">Granulicella sibirica</name>
    <dbReference type="NCBI Taxonomy" id="2479048"/>
    <lineage>
        <taxon>Bacteria</taxon>
        <taxon>Pseudomonadati</taxon>
        <taxon>Acidobacteriota</taxon>
        <taxon>Terriglobia</taxon>
        <taxon>Terriglobales</taxon>
        <taxon>Acidobacteriaceae</taxon>
        <taxon>Granulicella</taxon>
    </lineage>
</organism>
<dbReference type="Proteomes" id="UP000289437">
    <property type="component" value="Unassembled WGS sequence"/>
</dbReference>
<protein>
    <submittedName>
        <fullName evidence="1">Uncharacterized protein</fullName>
    </submittedName>
</protein>
<reference evidence="2" key="2">
    <citation type="submission" date="2019-02" db="EMBL/GenBank/DDBJ databases">
        <title>Granulicella sibirica sp. nov., a psychrotolerant acidobacterium isolated from an organic soil layer in forested tundra, West Siberia.</title>
        <authorList>
            <person name="Oshkin I.Y."/>
            <person name="Kulichevskaya I.S."/>
            <person name="Rijpstra W.I.C."/>
            <person name="Sinninghe Damste J.S."/>
            <person name="Rakitin A.L."/>
            <person name="Ravin N.V."/>
            <person name="Dedysh S.N."/>
        </authorList>
    </citation>
    <scope>NUCLEOTIDE SEQUENCE [LARGE SCALE GENOMIC DNA]</scope>
    <source>
        <strain evidence="2">AF10</strain>
    </source>
</reference>
<comment type="caution">
    <text evidence="1">The sequence shown here is derived from an EMBL/GenBank/DDBJ whole genome shotgun (WGS) entry which is preliminary data.</text>
</comment>
<proteinExistence type="predicted"/>
<evidence type="ECO:0000313" key="2">
    <source>
        <dbReference type="Proteomes" id="UP000289437"/>
    </source>
</evidence>
<name>A0A4Q0SVV1_9BACT</name>
<sequence>MELHGTGPQAEIQRITSNFFRLVKTELMEKRYLLGAPRPGLEQKLADALKRMLSGDHNLLITERPVKDRPASGRV</sequence>
<dbReference type="AlphaFoldDB" id="A0A4Q0SVV1"/>
<dbReference type="RefSeq" id="WP_128914304.1">
    <property type="nucleotide sequence ID" value="NZ_RDSM01000003.1"/>
</dbReference>